<evidence type="ECO:0000313" key="7">
    <source>
        <dbReference type="EMBL" id="ALO14573.1"/>
    </source>
</evidence>
<dbReference type="EMBL" id="CP013118">
    <property type="protein sequence ID" value="ALO14573.1"/>
    <property type="molecule type" value="Genomic_DNA"/>
</dbReference>
<keyword evidence="8" id="KW-1185">Reference proteome</keyword>
<dbReference type="SUPFAM" id="SSF82171">
    <property type="entry name" value="DPP6 N-terminal domain-like"/>
    <property type="match status" value="1"/>
</dbReference>
<dbReference type="CDD" id="cd15482">
    <property type="entry name" value="Sialidase_non-viral"/>
    <property type="match status" value="1"/>
</dbReference>
<proteinExistence type="predicted"/>
<gene>
    <name evidence="7" type="primary">oprF_2</name>
    <name evidence="7" type="ORF">L21SP5_00905</name>
</gene>
<dbReference type="InterPro" id="IPR006664">
    <property type="entry name" value="OMP_bac"/>
</dbReference>
<dbReference type="GO" id="GO:0009279">
    <property type="term" value="C:cell outer membrane"/>
    <property type="evidence" value="ECO:0007669"/>
    <property type="project" value="UniProtKB-SubCell"/>
</dbReference>
<dbReference type="PANTHER" id="PTHR30329:SF21">
    <property type="entry name" value="LIPOPROTEIN YIAD-RELATED"/>
    <property type="match status" value="1"/>
</dbReference>
<comment type="subcellular location">
    <subcellularLocation>
        <location evidence="1">Cell outer membrane</location>
    </subcellularLocation>
</comment>
<feature type="compositionally biased region" description="Basic and acidic residues" evidence="5">
    <location>
        <begin position="622"/>
        <end position="632"/>
    </location>
</feature>
<protein>
    <submittedName>
        <fullName evidence="7">Outer membrane porin F</fullName>
    </submittedName>
</protein>
<evidence type="ECO:0000256" key="5">
    <source>
        <dbReference type="SAM" id="MobiDB-lite"/>
    </source>
</evidence>
<dbReference type="CDD" id="cd07185">
    <property type="entry name" value="OmpA_C-like"/>
    <property type="match status" value="1"/>
</dbReference>
<dbReference type="SUPFAM" id="SSF103088">
    <property type="entry name" value="OmpA-like"/>
    <property type="match status" value="1"/>
</dbReference>
<dbReference type="RefSeq" id="WP_157754554.1">
    <property type="nucleotide sequence ID" value="NZ_CP013118.1"/>
</dbReference>
<dbReference type="InterPro" id="IPR050330">
    <property type="entry name" value="Bact_OuterMem_StrucFunc"/>
</dbReference>
<dbReference type="InterPro" id="IPR011042">
    <property type="entry name" value="6-blade_b-propeller_TolB-like"/>
</dbReference>
<dbReference type="InterPro" id="IPR011990">
    <property type="entry name" value="TPR-like_helical_dom_sf"/>
</dbReference>
<dbReference type="InterPro" id="IPR036737">
    <property type="entry name" value="OmpA-like_sf"/>
</dbReference>
<accession>A0A0S2HX08</accession>
<evidence type="ECO:0000313" key="8">
    <source>
        <dbReference type="Proteomes" id="UP000064893"/>
    </source>
</evidence>
<dbReference type="Gene3D" id="2.120.10.30">
    <property type="entry name" value="TolB, C-terminal domain"/>
    <property type="match status" value="1"/>
</dbReference>
<evidence type="ECO:0000256" key="4">
    <source>
        <dbReference type="PROSITE-ProRule" id="PRU00473"/>
    </source>
</evidence>
<dbReference type="PROSITE" id="PS51123">
    <property type="entry name" value="OMPA_2"/>
    <property type="match status" value="1"/>
</dbReference>
<name>A0A0S2HX08_9BACT</name>
<organism evidence="7 8">
    <name type="scientific">Salinivirga cyanobacteriivorans</name>
    <dbReference type="NCBI Taxonomy" id="1307839"/>
    <lineage>
        <taxon>Bacteria</taxon>
        <taxon>Pseudomonadati</taxon>
        <taxon>Bacteroidota</taxon>
        <taxon>Bacteroidia</taxon>
        <taxon>Bacteroidales</taxon>
        <taxon>Salinivirgaceae</taxon>
        <taxon>Salinivirga</taxon>
    </lineage>
</organism>
<dbReference type="OrthoDB" id="1110381at2"/>
<dbReference type="InterPro" id="IPR011659">
    <property type="entry name" value="WD40"/>
</dbReference>
<dbReference type="PROSITE" id="PS01068">
    <property type="entry name" value="OMPA_1"/>
    <property type="match status" value="1"/>
</dbReference>
<keyword evidence="2 4" id="KW-0472">Membrane</keyword>
<dbReference type="STRING" id="1307839.L21SP5_00905"/>
<sequence length="641" mass="73190">MQRLTILLLIIYIFTSPLSAQKYTTDSKRAIKMFNAATGAFRYTQFDKAIEYLDEALNRDDQFIEAWLLKAQVYNVLNKPKDEARAYRGAIAINELFFKFTLLNSAKAHFRSGDYEIALKHAQQFLNVPELEPKDKRNGKHTIKQIEFAINAKQKPVKIDPAPVSNLINRLGDVYWPSMTVDNSMFYFTAKLPLYRTSFQEDIYVSHMRNDTFGKPYAISDEVLSLSNEGASFISPDGRYLLFTGCRRSDGYGSCDLYMSLKKDGKWQQPVNLGSKVNSNVWDSRPVITSDGKTLYFSSNRKGGFGKADIYMCKKQGDHDDGLPKWSEPINLGDSINTPGDEFAPFIHADNQTLYFSSDYHLGLGGQDIFMTRKTGDNQWEKPENLGYPINKHTDEIGLFIDAPAEYAYFASDDNQDRRSIFRFRVPEKIKPQYVSYVKVFVKDQESYEPLNAMVNLFDIETTETITEIRAEGKNGSALISLPGNKRYGMMVEKKGYMFYSGHFDLKSGNKKNIKKLDILLQPIKTGQSVVLNNVFFEFDSFKLSSESKAELQRIKKFLEQNDNLYVEISGHTDNQGSSAYNQKLSAQRANAVYEYLVEQGINAERLTHKGYGMSKPIADNNTKEGRAQNRRTEMTIIKIE</sequence>
<dbReference type="PRINTS" id="PR01021">
    <property type="entry name" value="OMPADOMAIN"/>
</dbReference>
<evidence type="ECO:0000259" key="6">
    <source>
        <dbReference type="PROSITE" id="PS51123"/>
    </source>
</evidence>
<evidence type="ECO:0000256" key="3">
    <source>
        <dbReference type="ARBA" id="ARBA00023237"/>
    </source>
</evidence>
<dbReference type="SUPFAM" id="SSF48452">
    <property type="entry name" value="TPR-like"/>
    <property type="match status" value="1"/>
</dbReference>
<dbReference type="Pfam" id="PF07676">
    <property type="entry name" value="PD40"/>
    <property type="match status" value="3"/>
</dbReference>
<evidence type="ECO:0000256" key="1">
    <source>
        <dbReference type="ARBA" id="ARBA00004442"/>
    </source>
</evidence>
<dbReference type="KEGG" id="blq:L21SP5_00905"/>
<reference evidence="7 8" key="1">
    <citation type="submission" date="2015-11" db="EMBL/GenBank/DDBJ databases">
        <title>Description and complete genome sequence of a novel strain predominating in hypersaline microbial mats and representing a new family of the Bacteriodetes phylum.</title>
        <authorList>
            <person name="Spring S."/>
            <person name="Bunk B."/>
            <person name="Sproer C."/>
            <person name="Klenk H.-P."/>
        </authorList>
    </citation>
    <scope>NUCLEOTIDE SEQUENCE [LARGE SCALE GENOMIC DNA]</scope>
    <source>
        <strain evidence="7 8">L21-Spi-D4</strain>
    </source>
</reference>
<keyword evidence="3" id="KW-0998">Cell outer membrane</keyword>
<feature type="domain" description="OmpA-like" evidence="6">
    <location>
        <begin position="524"/>
        <end position="641"/>
    </location>
</feature>
<dbReference type="PATRIC" id="fig|1307839.3.peg.957"/>
<dbReference type="PANTHER" id="PTHR30329">
    <property type="entry name" value="STATOR ELEMENT OF FLAGELLAR MOTOR COMPLEX"/>
    <property type="match status" value="1"/>
</dbReference>
<dbReference type="InterPro" id="IPR006665">
    <property type="entry name" value="OmpA-like"/>
</dbReference>
<dbReference type="Pfam" id="PF00691">
    <property type="entry name" value="OmpA"/>
    <property type="match status" value="1"/>
</dbReference>
<feature type="region of interest" description="Disordered" evidence="5">
    <location>
        <begin position="613"/>
        <end position="632"/>
    </location>
</feature>
<dbReference type="Gene3D" id="3.30.1330.60">
    <property type="entry name" value="OmpA-like domain"/>
    <property type="match status" value="1"/>
</dbReference>
<dbReference type="InterPro" id="IPR006690">
    <property type="entry name" value="OMPA-like_CS"/>
</dbReference>
<dbReference type="AlphaFoldDB" id="A0A0S2HX08"/>
<dbReference type="PRINTS" id="PR01023">
    <property type="entry name" value="NAFLGMOTY"/>
</dbReference>
<dbReference type="Proteomes" id="UP000064893">
    <property type="component" value="Chromosome"/>
</dbReference>
<dbReference type="Gene3D" id="1.25.40.10">
    <property type="entry name" value="Tetratricopeptide repeat domain"/>
    <property type="match status" value="1"/>
</dbReference>
<evidence type="ECO:0000256" key="2">
    <source>
        <dbReference type="ARBA" id="ARBA00023136"/>
    </source>
</evidence>